<organism evidence="2 3">
    <name type="scientific">Aliarcobacter cibarius</name>
    <dbReference type="NCBI Taxonomy" id="255507"/>
    <lineage>
        <taxon>Bacteria</taxon>
        <taxon>Pseudomonadati</taxon>
        <taxon>Campylobacterota</taxon>
        <taxon>Epsilonproteobacteria</taxon>
        <taxon>Campylobacterales</taxon>
        <taxon>Arcobacteraceae</taxon>
        <taxon>Aliarcobacter</taxon>
    </lineage>
</organism>
<evidence type="ECO:0000313" key="2">
    <source>
        <dbReference type="EMBL" id="QKJ26890.1"/>
    </source>
</evidence>
<dbReference type="SUPFAM" id="SSF53098">
    <property type="entry name" value="Ribonuclease H-like"/>
    <property type="match status" value="1"/>
</dbReference>
<accession>A0A7L5JP71</accession>
<dbReference type="EMBL" id="CP054051">
    <property type="protein sequence ID" value="QKJ26890.1"/>
    <property type="molecule type" value="Genomic_DNA"/>
</dbReference>
<gene>
    <name evidence="2" type="ORF">ACBT_0978</name>
</gene>
<evidence type="ECO:0000259" key="1">
    <source>
        <dbReference type="Pfam" id="PF13701"/>
    </source>
</evidence>
<dbReference type="Proteomes" id="UP000509513">
    <property type="component" value="Chromosome"/>
</dbReference>
<dbReference type="InterPro" id="IPR047960">
    <property type="entry name" value="Transpos_IS1380"/>
</dbReference>
<dbReference type="RefSeq" id="WP_176325385.1">
    <property type="nucleotide sequence ID" value="NZ_CP054051.1"/>
</dbReference>
<feature type="domain" description="Transposase DDE" evidence="1">
    <location>
        <begin position="8"/>
        <end position="422"/>
    </location>
</feature>
<reference evidence="2 3" key="1">
    <citation type="submission" date="2020-05" db="EMBL/GenBank/DDBJ databases">
        <title>Complete genome sequencing of Campylobacter and Arcobacter type strains.</title>
        <authorList>
            <person name="Miller W.G."/>
            <person name="Yee E."/>
        </authorList>
    </citation>
    <scope>NUCLEOTIDE SEQUENCE [LARGE SCALE GENOMIC DNA]</scope>
    <source>
        <strain evidence="2 3">LMG 21996</strain>
    </source>
</reference>
<dbReference type="NCBIfam" id="NF033539">
    <property type="entry name" value="transpos_IS1380"/>
    <property type="match status" value="1"/>
</dbReference>
<dbReference type="InterPro" id="IPR025668">
    <property type="entry name" value="Tnp_DDE_dom"/>
</dbReference>
<evidence type="ECO:0000313" key="3">
    <source>
        <dbReference type="Proteomes" id="UP000509513"/>
    </source>
</evidence>
<proteinExistence type="predicted"/>
<dbReference type="KEGG" id="acib:ACBT_0978"/>
<sequence>MGELKIAYSDKKVTPWGGMKLLKDFIDHLQILPYLNELNIPQPNSNRGYDPTILILGFWLSIITGGNRFSHTDWLRYDTTLQSIFELDKLPSSSTYNRFFYKFDIEKNSQIFPQLQQWFMDQFKVGKLTIDLDSTVITRYGNQERSAIGYNPKKKGRKSHHPLMAFVDQTKMVANAWLRAGNTSDTNNYKAFLEETFDVVLKNKSVGLVRADSGFYSDKFLSWFEKRDLNYVIAVKFYENFKYEIGSIEDWSSITKGLDVAELYFKPNNTNNTRRYILVRKKVENYPNSGGKLLFDEPTYRYSAYVTNLTLPLDQVYNIYNTRADAENRIKELKYDFGLDNFALDKFYATEAAHRFMLVAYNIMALFKHQILQTNMQLSTLRSYCFALGSWMTNHENEKVLNISLPRKRRSWMDGLFENIKQVTKPYKYK</sequence>
<dbReference type="Pfam" id="PF13701">
    <property type="entry name" value="DDE_Tnp_1_4"/>
    <property type="match status" value="1"/>
</dbReference>
<name>A0A7L5JP71_9BACT</name>
<dbReference type="AlphaFoldDB" id="A0A7L5JP71"/>
<dbReference type="InterPro" id="IPR012337">
    <property type="entry name" value="RNaseH-like_sf"/>
</dbReference>
<protein>
    <submittedName>
        <fullName evidence="2">Transposase, IS1380 family</fullName>
    </submittedName>
</protein>